<evidence type="ECO:0000256" key="4">
    <source>
        <dbReference type="ARBA" id="ARBA00024855"/>
    </source>
</evidence>
<dbReference type="Pfam" id="PF10467">
    <property type="entry name" value="Inhibitor_I48"/>
    <property type="match status" value="1"/>
</dbReference>
<name>A0A9P5X323_9AGAR</name>
<dbReference type="EMBL" id="MU151577">
    <property type="protein sequence ID" value="KAF9442724.1"/>
    <property type="molecule type" value="Genomic_DNA"/>
</dbReference>
<comment type="subunit">
    <text evidence="1">Homodimer.</text>
</comment>
<comment type="similarity">
    <text evidence="5">Belongs to the protease inhibitor I48 family.</text>
</comment>
<evidence type="ECO:0000256" key="2">
    <source>
        <dbReference type="ARBA" id="ARBA00022690"/>
    </source>
</evidence>
<keyword evidence="3" id="KW-0789">Thiol protease inhibitor</keyword>
<evidence type="ECO:0000313" key="7">
    <source>
        <dbReference type="EMBL" id="KAF9442724.1"/>
    </source>
</evidence>
<accession>A0A9P5X323</accession>
<reference evidence="7" key="1">
    <citation type="submission" date="2020-11" db="EMBL/GenBank/DDBJ databases">
        <authorList>
            <consortium name="DOE Joint Genome Institute"/>
            <person name="Ahrendt S."/>
            <person name="Riley R."/>
            <person name="Andreopoulos W."/>
            <person name="Labutti K."/>
            <person name="Pangilinan J."/>
            <person name="Ruiz-Duenas F.J."/>
            <person name="Barrasa J.M."/>
            <person name="Sanchez-Garcia M."/>
            <person name="Camarero S."/>
            <person name="Miyauchi S."/>
            <person name="Serrano A."/>
            <person name="Linde D."/>
            <person name="Babiker R."/>
            <person name="Drula E."/>
            <person name="Ayuso-Fernandez I."/>
            <person name="Pacheco R."/>
            <person name="Padilla G."/>
            <person name="Ferreira P."/>
            <person name="Barriuso J."/>
            <person name="Kellner H."/>
            <person name="Castanera R."/>
            <person name="Alfaro M."/>
            <person name="Ramirez L."/>
            <person name="Pisabarro A.G."/>
            <person name="Kuo A."/>
            <person name="Tritt A."/>
            <person name="Lipzen A."/>
            <person name="He G."/>
            <person name="Yan M."/>
            <person name="Ng V."/>
            <person name="Cullen D."/>
            <person name="Martin F."/>
            <person name="Rosso M.-N."/>
            <person name="Henrissat B."/>
            <person name="Hibbett D."/>
            <person name="Martinez A.T."/>
            <person name="Grigoriev I.V."/>
        </authorList>
    </citation>
    <scope>NUCLEOTIDE SEQUENCE</scope>
    <source>
        <strain evidence="7">MF-IS2</strain>
    </source>
</reference>
<gene>
    <name evidence="7" type="ORF">P691DRAFT_738653</name>
</gene>
<comment type="caution">
    <text evidence="7">The sequence shown here is derived from an EMBL/GenBank/DDBJ whole genome shotgun (WGS) entry which is preliminary data.</text>
</comment>
<keyword evidence="2" id="KW-0646">Protease inhibitor</keyword>
<evidence type="ECO:0000256" key="1">
    <source>
        <dbReference type="ARBA" id="ARBA00011738"/>
    </source>
</evidence>
<keyword evidence="8" id="KW-1185">Reference proteome</keyword>
<evidence type="ECO:0000256" key="5">
    <source>
        <dbReference type="ARBA" id="ARBA00025775"/>
    </source>
</evidence>
<evidence type="ECO:0000313" key="8">
    <source>
        <dbReference type="Proteomes" id="UP000807342"/>
    </source>
</evidence>
<dbReference type="OrthoDB" id="2913511at2759"/>
<dbReference type="GO" id="GO:0004869">
    <property type="term" value="F:cysteine-type endopeptidase inhibitor activity"/>
    <property type="evidence" value="ECO:0007669"/>
    <property type="project" value="UniProtKB-KW"/>
</dbReference>
<dbReference type="InterPro" id="IPR019508">
    <property type="entry name" value="Prot_inh_I48_clitocypin"/>
</dbReference>
<feature type="region of interest" description="Disordered" evidence="6">
    <location>
        <begin position="19"/>
        <end position="41"/>
    </location>
</feature>
<dbReference type="Gene3D" id="2.80.10.50">
    <property type="match status" value="1"/>
</dbReference>
<dbReference type="AlphaFoldDB" id="A0A9P5X323"/>
<sequence>MTLKDGLYTIRHLAEGEPPVVPGGMYASSKDGKDKPVTAEPLGPDSKIRWFVARVASKENEYTITEFRDDESIPGQWARHTNKSGGPVLLIVRPNVEMFTFEWGIQEAEEPGVYNIRGDSRIGATDWADLRDPGGVKPEVLLKSVPVVPDAYIPRWVFEKA</sequence>
<evidence type="ECO:0000256" key="6">
    <source>
        <dbReference type="SAM" id="MobiDB-lite"/>
    </source>
</evidence>
<protein>
    <submittedName>
        <fullName evidence="7">Macrocypin 4b</fullName>
    </submittedName>
</protein>
<comment type="function">
    <text evidence="4">Binds and inhibits cysteine proteinases. Inhibits most strongly papain and cathepsin L, more weakly bromelain and cathepsin B while it is completely ineffective against cathepsin H.</text>
</comment>
<proteinExistence type="inferred from homology"/>
<evidence type="ECO:0000256" key="3">
    <source>
        <dbReference type="ARBA" id="ARBA00022704"/>
    </source>
</evidence>
<dbReference type="Proteomes" id="UP000807342">
    <property type="component" value="Unassembled WGS sequence"/>
</dbReference>
<organism evidence="7 8">
    <name type="scientific">Macrolepiota fuliginosa MF-IS2</name>
    <dbReference type="NCBI Taxonomy" id="1400762"/>
    <lineage>
        <taxon>Eukaryota</taxon>
        <taxon>Fungi</taxon>
        <taxon>Dikarya</taxon>
        <taxon>Basidiomycota</taxon>
        <taxon>Agaricomycotina</taxon>
        <taxon>Agaricomycetes</taxon>
        <taxon>Agaricomycetidae</taxon>
        <taxon>Agaricales</taxon>
        <taxon>Agaricineae</taxon>
        <taxon>Agaricaceae</taxon>
        <taxon>Macrolepiota</taxon>
    </lineage>
</organism>